<feature type="region of interest" description="Disordered" evidence="2">
    <location>
        <begin position="1"/>
        <end position="20"/>
    </location>
</feature>
<protein>
    <submittedName>
        <fullName evidence="5">DMT family transporter</fullName>
    </submittedName>
</protein>
<keyword evidence="3" id="KW-0812">Transmembrane</keyword>
<feature type="transmembrane region" description="Helical" evidence="3">
    <location>
        <begin position="26"/>
        <end position="44"/>
    </location>
</feature>
<evidence type="ECO:0000256" key="2">
    <source>
        <dbReference type="SAM" id="MobiDB-lite"/>
    </source>
</evidence>
<keyword evidence="3" id="KW-0472">Membrane</keyword>
<proteinExistence type="inferred from homology"/>
<gene>
    <name evidence="5" type="ORF">ACFSHS_14985</name>
</gene>
<organism evidence="5 6">
    <name type="scientific">Blastococcus deserti</name>
    <dbReference type="NCBI Taxonomy" id="2259033"/>
    <lineage>
        <taxon>Bacteria</taxon>
        <taxon>Bacillati</taxon>
        <taxon>Actinomycetota</taxon>
        <taxon>Actinomycetes</taxon>
        <taxon>Geodermatophilales</taxon>
        <taxon>Geodermatophilaceae</taxon>
        <taxon>Blastococcus</taxon>
    </lineage>
</organism>
<evidence type="ECO:0000256" key="3">
    <source>
        <dbReference type="SAM" id="Phobius"/>
    </source>
</evidence>
<evidence type="ECO:0000313" key="6">
    <source>
        <dbReference type="Proteomes" id="UP001597402"/>
    </source>
</evidence>
<feature type="transmembrane region" description="Helical" evidence="3">
    <location>
        <begin position="108"/>
        <end position="128"/>
    </location>
</feature>
<feature type="transmembrane region" description="Helical" evidence="3">
    <location>
        <begin position="50"/>
        <end position="71"/>
    </location>
</feature>
<dbReference type="InterPro" id="IPR037185">
    <property type="entry name" value="EmrE-like"/>
</dbReference>
<feature type="transmembrane region" description="Helical" evidence="3">
    <location>
        <begin position="165"/>
        <end position="185"/>
    </location>
</feature>
<feature type="domain" description="EamA" evidence="4">
    <location>
        <begin position="27"/>
        <end position="155"/>
    </location>
</feature>
<dbReference type="Proteomes" id="UP001597402">
    <property type="component" value="Unassembled WGS sequence"/>
</dbReference>
<evidence type="ECO:0000256" key="1">
    <source>
        <dbReference type="ARBA" id="ARBA00007362"/>
    </source>
</evidence>
<feature type="region of interest" description="Disordered" evidence="2">
    <location>
        <begin position="322"/>
        <end position="350"/>
    </location>
</feature>
<feature type="transmembrane region" description="Helical" evidence="3">
    <location>
        <begin position="140"/>
        <end position="159"/>
    </location>
</feature>
<dbReference type="InterPro" id="IPR000620">
    <property type="entry name" value="EamA_dom"/>
</dbReference>
<feature type="transmembrane region" description="Helical" evidence="3">
    <location>
        <begin position="230"/>
        <end position="251"/>
    </location>
</feature>
<dbReference type="RefSeq" id="WP_376877636.1">
    <property type="nucleotide sequence ID" value="NZ_JBHUHP010000015.1"/>
</dbReference>
<feature type="transmembrane region" description="Helical" evidence="3">
    <location>
        <begin position="284"/>
        <end position="303"/>
    </location>
</feature>
<reference evidence="6" key="1">
    <citation type="journal article" date="2019" name="Int. J. Syst. Evol. Microbiol.">
        <title>The Global Catalogue of Microorganisms (GCM) 10K type strain sequencing project: providing services to taxonomists for standard genome sequencing and annotation.</title>
        <authorList>
            <consortium name="The Broad Institute Genomics Platform"/>
            <consortium name="The Broad Institute Genome Sequencing Center for Infectious Disease"/>
            <person name="Wu L."/>
            <person name="Ma J."/>
        </authorList>
    </citation>
    <scope>NUCLEOTIDE SEQUENCE [LARGE SCALE GENOMIC DNA]</scope>
    <source>
        <strain evidence="6">JCM 3338</strain>
    </source>
</reference>
<name>A0ABW4XDP7_9ACTN</name>
<dbReference type="Pfam" id="PF00892">
    <property type="entry name" value="EamA"/>
    <property type="match status" value="2"/>
</dbReference>
<keyword evidence="6" id="KW-1185">Reference proteome</keyword>
<comment type="caution">
    <text evidence="5">The sequence shown here is derived from an EMBL/GenBank/DDBJ whole genome shotgun (WGS) entry which is preliminary data.</text>
</comment>
<feature type="transmembrane region" description="Helical" evidence="3">
    <location>
        <begin position="83"/>
        <end position="102"/>
    </location>
</feature>
<dbReference type="SUPFAM" id="SSF103481">
    <property type="entry name" value="Multidrug resistance efflux transporter EmrE"/>
    <property type="match status" value="2"/>
</dbReference>
<accession>A0ABW4XDP7</accession>
<feature type="compositionally biased region" description="Basic and acidic residues" evidence="2">
    <location>
        <begin position="327"/>
        <end position="341"/>
    </location>
</feature>
<comment type="similarity">
    <text evidence="1">Belongs to the EamA transporter family.</text>
</comment>
<evidence type="ECO:0000313" key="5">
    <source>
        <dbReference type="EMBL" id="MFD2092879.1"/>
    </source>
</evidence>
<keyword evidence="3" id="KW-1133">Transmembrane helix</keyword>
<evidence type="ECO:0000259" key="4">
    <source>
        <dbReference type="Pfam" id="PF00892"/>
    </source>
</evidence>
<feature type="transmembrane region" description="Helical" evidence="3">
    <location>
        <begin position="258"/>
        <end position="278"/>
    </location>
</feature>
<feature type="domain" description="EamA" evidence="4">
    <location>
        <begin position="167"/>
        <end position="301"/>
    </location>
</feature>
<dbReference type="PANTHER" id="PTHR22911:SF76">
    <property type="entry name" value="EAMA DOMAIN-CONTAINING PROTEIN"/>
    <property type="match status" value="1"/>
</dbReference>
<dbReference type="EMBL" id="JBHUHP010000015">
    <property type="protein sequence ID" value="MFD2092879.1"/>
    <property type="molecule type" value="Genomic_DNA"/>
</dbReference>
<sequence>MLTRRAATGHPVASGTGHPAPRRGDALALTIAVLCTSTAGPLIAATAAPALAIAFWRNGLAAAVLLVPALFRCRRELRGMSVGVLGGSLLAGTFLAAHFATFTPSLRFTSVASAAALVCSSAVWAAIFSRFLGERLSLRAWIGVAVALCGVLLLTGLDLSVTPRALLGDLLALLGGMFGGAYVVAGGRCRQHLSTTAYTLLCYGSAAGILLLVCVLMGQPLTGYAPADWVRIIALAVFAQLLGHSLFNLALRSTSATVVSLVTLFTVPLAAIIAAVALGQLPPVTTLPALVLLLAGVGLVVTARSTTVPAEHRWSRTVPVVLPEAPKSLDEEPAHGGDRSRSSGRTQDDE</sequence>
<feature type="transmembrane region" description="Helical" evidence="3">
    <location>
        <begin position="197"/>
        <end position="218"/>
    </location>
</feature>
<dbReference type="PANTHER" id="PTHR22911">
    <property type="entry name" value="ACYL-MALONYL CONDENSING ENZYME-RELATED"/>
    <property type="match status" value="1"/>
</dbReference>